<protein>
    <submittedName>
        <fullName evidence="1">Uncharacterized protein</fullName>
    </submittedName>
</protein>
<evidence type="ECO:0000313" key="1">
    <source>
        <dbReference type="EMBL" id="ASO96028.1"/>
    </source>
</evidence>
<proteinExistence type="predicted"/>
<sequence length="179" mass="20309">MSLSSQRNEPVGLSQFLRQVEGLNLDVCLLDRDYGKLSVVEAQQYRILSLLCRINKVSVSFVVSCLVRRECVGQTYQEGIKCLDLEEVIERLVSRSLPPVFSIRQNFDKGVVSFNYPRYYSIAREPGSKVQYQFHNYVPNLKERISALPWAALGFRAGISNSPTNPGTHTYTIECVPQT</sequence>
<dbReference type="EMBL" id="KY426923">
    <property type="protein sequence ID" value="ASO96028.1"/>
    <property type="molecule type" value="Genomic_RNA"/>
</dbReference>
<reference evidence="1" key="1">
    <citation type="submission" date="2017-01" db="EMBL/GenBank/DDBJ databases">
        <title>Deep sequencing analysis of viruses infecting grapevines: Discovery of two new groups of novel genetic variants of grapevine leafroll-associated virus 3.</title>
        <authorList>
            <person name="Xiao H."/>
            <person name="Meng B."/>
        </authorList>
    </citation>
    <scope>NUCLEOTIDE SEQUENCE</scope>
    <source>
        <strain evidence="1">8415</strain>
    </source>
</reference>
<name>A0A222C590_9VIRU</name>
<accession>A0A222C590</accession>
<organism evidence="1">
    <name type="scientific">Grapevine virus B</name>
    <dbReference type="NCBI Taxonomy" id="35289"/>
    <lineage>
        <taxon>Viruses</taxon>
        <taxon>Riboviria</taxon>
        <taxon>Orthornavirae</taxon>
        <taxon>Kitrinoviricota</taxon>
        <taxon>Alsuviricetes</taxon>
        <taxon>Tymovirales</taxon>
        <taxon>Betaflexiviridae</taxon>
        <taxon>Trivirinae</taxon>
        <taxon>Vitivirus</taxon>
        <taxon>Vitivirus betavitis</taxon>
    </lineage>
</organism>